<feature type="non-terminal residue" evidence="1">
    <location>
        <position position="1"/>
    </location>
</feature>
<feature type="non-terminal residue" evidence="1">
    <location>
        <position position="85"/>
    </location>
</feature>
<gene>
    <name evidence="1" type="ORF">Ciccas_010883</name>
</gene>
<evidence type="ECO:0000313" key="2">
    <source>
        <dbReference type="Proteomes" id="UP001626550"/>
    </source>
</evidence>
<organism evidence="1 2">
    <name type="scientific">Cichlidogyrus casuarinus</name>
    <dbReference type="NCBI Taxonomy" id="1844966"/>
    <lineage>
        <taxon>Eukaryota</taxon>
        <taxon>Metazoa</taxon>
        <taxon>Spiralia</taxon>
        <taxon>Lophotrochozoa</taxon>
        <taxon>Platyhelminthes</taxon>
        <taxon>Monogenea</taxon>
        <taxon>Monopisthocotylea</taxon>
        <taxon>Dactylogyridea</taxon>
        <taxon>Ancyrocephalidae</taxon>
        <taxon>Cichlidogyrus</taxon>
    </lineage>
</organism>
<evidence type="ECO:0000313" key="1">
    <source>
        <dbReference type="EMBL" id="KAL3310551.1"/>
    </source>
</evidence>
<protein>
    <recommendedName>
        <fullName evidence="3">C2 domain-containing protein</fullName>
    </recommendedName>
</protein>
<name>A0ABD2PXI8_9PLAT</name>
<dbReference type="EMBL" id="JBJKFK010002852">
    <property type="protein sequence ID" value="KAL3310551.1"/>
    <property type="molecule type" value="Genomic_DNA"/>
</dbReference>
<evidence type="ECO:0008006" key="3">
    <source>
        <dbReference type="Google" id="ProtNLM"/>
    </source>
</evidence>
<reference evidence="1 2" key="1">
    <citation type="submission" date="2024-11" db="EMBL/GenBank/DDBJ databases">
        <title>Adaptive evolution of stress response genes in parasites aligns with host niche diversity.</title>
        <authorList>
            <person name="Hahn C."/>
            <person name="Resl P."/>
        </authorList>
    </citation>
    <scope>NUCLEOTIDE SEQUENCE [LARGE SCALE GENOMIC DNA]</scope>
    <source>
        <strain evidence="1">EGGRZ-B1_66</strain>
        <tissue evidence="1">Body</tissue>
    </source>
</reference>
<dbReference type="Proteomes" id="UP001626550">
    <property type="component" value="Unassembled WGS sequence"/>
</dbReference>
<dbReference type="AlphaFoldDB" id="A0ABD2PXI8"/>
<proteinExistence type="predicted"/>
<sequence length="85" mass="9722">EAELFGCLRITVNSLRGVEKSGHYCVQVEMDSYENFGLVAITRKLPKTSETIVWNEEFIVDMDSAQELRFHLLRDSEEIADLALT</sequence>
<keyword evidence="2" id="KW-1185">Reference proteome</keyword>
<accession>A0ABD2PXI8</accession>
<comment type="caution">
    <text evidence="1">The sequence shown here is derived from an EMBL/GenBank/DDBJ whole genome shotgun (WGS) entry which is preliminary data.</text>
</comment>